<accession>A0A0F8XYH5</accession>
<organism evidence="2">
    <name type="scientific">marine sediment metagenome</name>
    <dbReference type="NCBI Taxonomy" id="412755"/>
    <lineage>
        <taxon>unclassified sequences</taxon>
        <taxon>metagenomes</taxon>
        <taxon>ecological metagenomes</taxon>
    </lineage>
</organism>
<name>A0A0F8XYH5_9ZZZZ</name>
<feature type="region of interest" description="Disordered" evidence="1">
    <location>
        <begin position="1"/>
        <end position="26"/>
    </location>
</feature>
<gene>
    <name evidence="2" type="ORF">LCGC14_2965170</name>
</gene>
<evidence type="ECO:0000256" key="1">
    <source>
        <dbReference type="SAM" id="MobiDB-lite"/>
    </source>
</evidence>
<feature type="non-terminal residue" evidence="2">
    <location>
        <position position="1"/>
    </location>
</feature>
<comment type="caution">
    <text evidence="2">The sequence shown here is derived from an EMBL/GenBank/DDBJ whole genome shotgun (WGS) entry which is preliminary data.</text>
</comment>
<protein>
    <submittedName>
        <fullName evidence="2">Uncharacterized protein</fullName>
    </submittedName>
</protein>
<proteinExistence type="predicted"/>
<sequence length="26" mass="2437">DIGALQVGAGAGGGGLLMPNKRAGKQ</sequence>
<dbReference type="AlphaFoldDB" id="A0A0F8XYH5"/>
<dbReference type="EMBL" id="LAZR01060126">
    <property type="protein sequence ID" value="KKK66335.1"/>
    <property type="molecule type" value="Genomic_DNA"/>
</dbReference>
<evidence type="ECO:0000313" key="2">
    <source>
        <dbReference type="EMBL" id="KKK66335.1"/>
    </source>
</evidence>
<reference evidence="2" key="1">
    <citation type="journal article" date="2015" name="Nature">
        <title>Complex archaea that bridge the gap between prokaryotes and eukaryotes.</title>
        <authorList>
            <person name="Spang A."/>
            <person name="Saw J.H."/>
            <person name="Jorgensen S.L."/>
            <person name="Zaremba-Niedzwiedzka K."/>
            <person name="Martijn J."/>
            <person name="Lind A.E."/>
            <person name="van Eijk R."/>
            <person name="Schleper C."/>
            <person name="Guy L."/>
            <person name="Ettema T.J."/>
        </authorList>
    </citation>
    <scope>NUCLEOTIDE SEQUENCE</scope>
</reference>